<evidence type="ECO:0000259" key="1">
    <source>
        <dbReference type="PROSITE" id="PS51186"/>
    </source>
</evidence>
<evidence type="ECO:0000313" key="2">
    <source>
        <dbReference type="EMBL" id="GMM53770.1"/>
    </source>
</evidence>
<accession>A0AAV5RQI8</accession>
<dbReference type="Proteomes" id="UP001377567">
    <property type="component" value="Unassembled WGS sequence"/>
</dbReference>
<sequence>MRVNEFNQAIGEDMSHWESKPLPERITITGKTCTLVPLDLDVHGPQLFDSYTKIGDDRLWTYLAMGPFRDLDHYKQVFNDMQIGSTDVHFAIIDIKTGSAVGQFALKRNDPLNGVTEEGFVVFSPLLQRTLMATEAHYLLAKYVFDTLGYRRYEWQCVSLNKPSRSSAERLGFKYEGTHRNGAVVKGRNKDTVWLAMTDDDWKVGSLAFEKWLDESNFDEQGKQRARLQDIRESIVI</sequence>
<dbReference type="PANTHER" id="PTHR43441">
    <property type="entry name" value="RIBOSOMAL-PROTEIN-SERINE ACETYLTRANSFERASE"/>
    <property type="match status" value="1"/>
</dbReference>
<gene>
    <name evidence="2" type="ORF">DAKH74_003860</name>
</gene>
<evidence type="ECO:0000313" key="3">
    <source>
        <dbReference type="Proteomes" id="UP001377567"/>
    </source>
</evidence>
<dbReference type="Pfam" id="PF13302">
    <property type="entry name" value="Acetyltransf_3"/>
    <property type="match status" value="1"/>
</dbReference>
<keyword evidence="3" id="KW-1185">Reference proteome</keyword>
<dbReference type="FunFam" id="3.40.630.30:FF:000047">
    <property type="entry name" value="Acetyltransferase, GNAT family"/>
    <property type="match status" value="1"/>
</dbReference>
<dbReference type="PANTHER" id="PTHR43441:SF2">
    <property type="entry name" value="FAMILY ACETYLTRANSFERASE, PUTATIVE (AFU_ORTHOLOGUE AFUA_7G00850)-RELATED"/>
    <property type="match status" value="1"/>
</dbReference>
<dbReference type="GO" id="GO:0008999">
    <property type="term" value="F:protein-N-terminal-alanine acetyltransferase activity"/>
    <property type="evidence" value="ECO:0007669"/>
    <property type="project" value="TreeGrafter"/>
</dbReference>
<reference evidence="2 3" key="1">
    <citation type="journal article" date="2023" name="Elife">
        <title>Identification of key yeast species and microbe-microbe interactions impacting larval growth of Drosophila in the wild.</title>
        <authorList>
            <person name="Mure A."/>
            <person name="Sugiura Y."/>
            <person name="Maeda R."/>
            <person name="Honda K."/>
            <person name="Sakurai N."/>
            <person name="Takahashi Y."/>
            <person name="Watada M."/>
            <person name="Katoh T."/>
            <person name="Gotoh A."/>
            <person name="Gotoh Y."/>
            <person name="Taniguchi I."/>
            <person name="Nakamura K."/>
            <person name="Hayashi T."/>
            <person name="Katayama T."/>
            <person name="Uemura T."/>
            <person name="Hattori Y."/>
        </authorList>
    </citation>
    <scope>NUCLEOTIDE SEQUENCE [LARGE SCALE GENOMIC DNA]</scope>
    <source>
        <strain evidence="2 3">KH-74</strain>
    </source>
</reference>
<dbReference type="InterPro" id="IPR000182">
    <property type="entry name" value="GNAT_dom"/>
</dbReference>
<dbReference type="PROSITE" id="PS51186">
    <property type="entry name" value="GNAT"/>
    <property type="match status" value="1"/>
</dbReference>
<dbReference type="InterPro" id="IPR051908">
    <property type="entry name" value="Ribosomal_N-acetyltransferase"/>
</dbReference>
<organism evidence="2 3">
    <name type="scientific">Maudiozyma humilis</name>
    <name type="common">Sour dough yeast</name>
    <name type="synonym">Kazachstania humilis</name>
    <dbReference type="NCBI Taxonomy" id="51915"/>
    <lineage>
        <taxon>Eukaryota</taxon>
        <taxon>Fungi</taxon>
        <taxon>Dikarya</taxon>
        <taxon>Ascomycota</taxon>
        <taxon>Saccharomycotina</taxon>
        <taxon>Saccharomycetes</taxon>
        <taxon>Saccharomycetales</taxon>
        <taxon>Saccharomycetaceae</taxon>
        <taxon>Maudiozyma</taxon>
    </lineage>
</organism>
<feature type="domain" description="N-acetyltransferase" evidence="1">
    <location>
        <begin position="38"/>
        <end position="200"/>
    </location>
</feature>
<dbReference type="GO" id="GO:1990189">
    <property type="term" value="F:protein N-terminal-serine acetyltransferase activity"/>
    <property type="evidence" value="ECO:0007669"/>
    <property type="project" value="TreeGrafter"/>
</dbReference>
<dbReference type="EMBL" id="BTGD01000001">
    <property type="protein sequence ID" value="GMM53770.1"/>
    <property type="molecule type" value="Genomic_DNA"/>
</dbReference>
<dbReference type="Gene3D" id="3.40.630.30">
    <property type="match status" value="1"/>
</dbReference>
<comment type="caution">
    <text evidence="2">The sequence shown here is derived from an EMBL/GenBank/DDBJ whole genome shotgun (WGS) entry which is preliminary data.</text>
</comment>
<proteinExistence type="predicted"/>
<name>A0AAV5RQI8_MAUHU</name>
<dbReference type="SUPFAM" id="SSF55729">
    <property type="entry name" value="Acyl-CoA N-acyltransferases (Nat)"/>
    <property type="match status" value="1"/>
</dbReference>
<protein>
    <recommendedName>
        <fullName evidence="1">N-acetyltransferase domain-containing protein</fullName>
    </recommendedName>
</protein>
<dbReference type="AlphaFoldDB" id="A0AAV5RQI8"/>
<dbReference type="InterPro" id="IPR016181">
    <property type="entry name" value="Acyl_CoA_acyltransferase"/>
</dbReference>